<dbReference type="Proteomes" id="UP000199666">
    <property type="component" value="Unassembled WGS sequence"/>
</dbReference>
<accession>A0A1I2VN71</accession>
<dbReference type="PROSITE" id="PS51935">
    <property type="entry name" value="NLPC_P60"/>
    <property type="match status" value="1"/>
</dbReference>
<dbReference type="PANTHER" id="PTHR47053:SF1">
    <property type="entry name" value="MUREIN DD-ENDOPEPTIDASE MEPH-RELATED"/>
    <property type="match status" value="1"/>
</dbReference>
<dbReference type="SUPFAM" id="SSF54001">
    <property type="entry name" value="Cysteine proteinases"/>
    <property type="match status" value="1"/>
</dbReference>
<dbReference type="PANTHER" id="PTHR47053">
    <property type="entry name" value="MUREIN DD-ENDOPEPTIDASE MEPH-RELATED"/>
    <property type="match status" value="1"/>
</dbReference>
<dbReference type="AlphaFoldDB" id="A0A1I2VN71"/>
<dbReference type="Pfam" id="PF00877">
    <property type="entry name" value="NLPC_P60"/>
    <property type="match status" value="1"/>
</dbReference>
<dbReference type="GO" id="GO:0006508">
    <property type="term" value="P:proteolysis"/>
    <property type="evidence" value="ECO:0007669"/>
    <property type="project" value="UniProtKB-KW"/>
</dbReference>
<keyword evidence="7" id="KW-1185">Reference proteome</keyword>
<dbReference type="InterPro" id="IPR051202">
    <property type="entry name" value="Peptidase_C40"/>
</dbReference>
<dbReference type="Gene3D" id="2.30.30.40">
    <property type="entry name" value="SH3 Domains"/>
    <property type="match status" value="1"/>
</dbReference>
<keyword evidence="3" id="KW-0378">Hydrolase</keyword>
<dbReference type="InterPro" id="IPR000064">
    <property type="entry name" value="NLP_P60_dom"/>
</dbReference>
<dbReference type="InterPro" id="IPR038765">
    <property type="entry name" value="Papain-like_cys_pep_sf"/>
</dbReference>
<evidence type="ECO:0000256" key="4">
    <source>
        <dbReference type="ARBA" id="ARBA00022807"/>
    </source>
</evidence>
<evidence type="ECO:0000256" key="2">
    <source>
        <dbReference type="ARBA" id="ARBA00022670"/>
    </source>
</evidence>
<dbReference type="EMBL" id="FOPP01000003">
    <property type="protein sequence ID" value="SFG89859.1"/>
    <property type="molecule type" value="Genomic_DNA"/>
</dbReference>
<feature type="domain" description="NlpC/P60" evidence="5">
    <location>
        <begin position="130"/>
        <end position="259"/>
    </location>
</feature>
<keyword evidence="2" id="KW-0645">Protease</keyword>
<dbReference type="Pfam" id="PF18348">
    <property type="entry name" value="SH3_16"/>
    <property type="match status" value="1"/>
</dbReference>
<organism evidence="6 7">
    <name type="scientific">Pedobacter insulae</name>
    <dbReference type="NCBI Taxonomy" id="414048"/>
    <lineage>
        <taxon>Bacteria</taxon>
        <taxon>Pseudomonadati</taxon>
        <taxon>Bacteroidota</taxon>
        <taxon>Sphingobacteriia</taxon>
        <taxon>Sphingobacteriales</taxon>
        <taxon>Sphingobacteriaceae</taxon>
        <taxon>Pedobacter</taxon>
    </lineage>
</organism>
<dbReference type="InterPro" id="IPR041382">
    <property type="entry name" value="SH3_16"/>
</dbReference>
<evidence type="ECO:0000313" key="7">
    <source>
        <dbReference type="Proteomes" id="UP000199666"/>
    </source>
</evidence>
<comment type="similarity">
    <text evidence="1">Belongs to the peptidase C40 family.</text>
</comment>
<name>A0A1I2VN71_9SPHI</name>
<proteinExistence type="inferred from homology"/>
<evidence type="ECO:0000256" key="1">
    <source>
        <dbReference type="ARBA" id="ARBA00007074"/>
    </source>
</evidence>
<evidence type="ECO:0000313" key="6">
    <source>
        <dbReference type="EMBL" id="SFG89859.1"/>
    </source>
</evidence>
<reference evidence="6 7" key="1">
    <citation type="submission" date="2016-10" db="EMBL/GenBank/DDBJ databases">
        <authorList>
            <person name="de Groot N.N."/>
        </authorList>
    </citation>
    <scope>NUCLEOTIDE SEQUENCE [LARGE SCALE GENOMIC DNA]</scope>
    <source>
        <strain evidence="6 7">DSM 18684</strain>
    </source>
</reference>
<gene>
    <name evidence="6" type="ORF">SAMN04489864_103107</name>
</gene>
<dbReference type="RefSeq" id="WP_090992627.1">
    <property type="nucleotide sequence ID" value="NZ_FOPP01000003.1"/>
</dbReference>
<keyword evidence="4" id="KW-0788">Thiol protease</keyword>
<evidence type="ECO:0000256" key="3">
    <source>
        <dbReference type="ARBA" id="ARBA00022801"/>
    </source>
</evidence>
<evidence type="ECO:0000259" key="5">
    <source>
        <dbReference type="PROSITE" id="PS51935"/>
    </source>
</evidence>
<dbReference type="OrthoDB" id="9813368at2"/>
<dbReference type="STRING" id="414048.SAMN04489864_103107"/>
<sequence>MEIYHLCRVAVAPLRNEPSDRSEIVSQLLFGDRVKLLEKTEKWCKVITYHDDYEGWMDYKQLKLITEDEFLAEQNYTYLTPVQLDNTLIASDGTKYYLTPGSTLPNYKDGFCEIGEEKFRVTSLPFVPRKENFRKEVEGNAKFFENTSYLWGGRTFFGIDCSGFVQTVYKLNGLQLKRDASQQAEQGETVDFLESAVLGDLAFFDNEEGKITHVGLMLNNHQIIHSAGKVHIDPIDGQGIYSAELGRYTHKLRIIKRFF</sequence>
<dbReference type="GO" id="GO:0008234">
    <property type="term" value="F:cysteine-type peptidase activity"/>
    <property type="evidence" value="ECO:0007669"/>
    <property type="project" value="UniProtKB-KW"/>
</dbReference>
<protein>
    <submittedName>
        <fullName evidence="6">SH3 domain-containing protein</fullName>
    </submittedName>
</protein>
<dbReference type="Gene3D" id="3.90.1720.10">
    <property type="entry name" value="endopeptidase domain like (from Nostoc punctiforme)"/>
    <property type="match status" value="1"/>
</dbReference>